<reference evidence="2 3" key="1">
    <citation type="submission" date="2013-09" db="EMBL/GenBank/DDBJ databases">
        <title>Corchorus capsularis genome sequencing.</title>
        <authorList>
            <person name="Alam M."/>
            <person name="Haque M.S."/>
            <person name="Islam M.S."/>
            <person name="Emdad E.M."/>
            <person name="Islam M.M."/>
            <person name="Ahmed B."/>
            <person name="Halim A."/>
            <person name="Hossen Q.M.M."/>
            <person name="Hossain M.Z."/>
            <person name="Ahmed R."/>
            <person name="Khan M.M."/>
            <person name="Islam R."/>
            <person name="Rashid M.M."/>
            <person name="Khan S.A."/>
            <person name="Rahman M.S."/>
            <person name="Alam M."/>
        </authorList>
    </citation>
    <scope>NUCLEOTIDE SEQUENCE [LARGE SCALE GENOMIC DNA]</scope>
    <source>
        <strain evidence="3">cv. CVL-1</strain>
        <tissue evidence="2">Whole seedling</tissue>
    </source>
</reference>
<dbReference type="Gramene" id="OMO87043">
    <property type="protein sequence ID" value="OMO87043"/>
    <property type="gene ID" value="CCACVL1_09298"/>
</dbReference>
<name>A0A1R3IWV8_COCAP</name>
<evidence type="ECO:0000313" key="3">
    <source>
        <dbReference type="Proteomes" id="UP000188268"/>
    </source>
</evidence>
<protein>
    <submittedName>
        <fullName evidence="2">Uncharacterized protein</fullName>
    </submittedName>
</protein>
<dbReference type="EMBL" id="AWWV01009325">
    <property type="protein sequence ID" value="OMO87043.1"/>
    <property type="molecule type" value="Genomic_DNA"/>
</dbReference>
<dbReference type="Proteomes" id="UP000188268">
    <property type="component" value="Unassembled WGS sequence"/>
</dbReference>
<sequence length="126" mass="13543">MEFTDPPWGETSEDSASKTKLPEKETNIKMLVDSRDITELQLKQSDCELLIRKKEALLPLEPASPIVMPQNMAPAMFQTPPPAAAPAPAPATPTLPALAPSSPPPGKAGRPVTGVTQILHFVPFCY</sequence>
<gene>
    <name evidence="2" type="ORF">CCACVL1_09298</name>
</gene>
<dbReference type="STRING" id="210143.A0A1R3IWV8"/>
<comment type="caution">
    <text evidence="2">The sequence shown here is derived from an EMBL/GenBank/DDBJ whole genome shotgun (WGS) entry which is preliminary data.</text>
</comment>
<feature type="region of interest" description="Disordered" evidence="1">
    <location>
        <begin position="1"/>
        <end position="23"/>
    </location>
</feature>
<evidence type="ECO:0000256" key="1">
    <source>
        <dbReference type="SAM" id="MobiDB-lite"/>
    </source>
</evidence>
<feature type="compositionally biased region" description="Pro residues" evidence="1">
    <location>
        <begin position="79"/>
        <end position="93"/>
    </location>
</feature>
<dbReference type="OrthoDB" id="196847at2759"/>
<proteinExistence type="predicted"/>
<feature type="region of interest" description="Disordered" evidence="1">
    <location>
        <begin position="77"/>
        <end position="111"/>
    </location>
</feature>
<accession>A0A1R3IWV8</accession>
<keyword evidence="3" id="KW-1185">Reference proteome</keyword>
<organism evidence="2 3">
    <name type="scientific">Corchorus capsularis</name>
    <name type="common">Jute</name>
    <dbReference type="NCBI Taxonomy" id="210143"/>
    <lineage>
        <taxon>Eukaryota</taxon>
        <taxon>Viridiplantae</taxon>
        <taxon>Streptophyta</taxon>
        <taxon>Embryophyta</taxon>
        <taxon>Tracheophyta</taxon>
        <taxon>Spermatophyta</taxon>
        <taxon>Magnoliopsida</taxon>
        <taxon>eudicotyledons</taxon>
        <taxon>Gunneridae</taxon>
        <taxon>Pentapetalae</taxon>
        <taxon>rosids</taxon>
        <taxon>malvids</taxon>
        <taxon>Malvales</taxon>
        <taxon>Malvaceae</taxon>
        <taxon>Grewioideae</taxon>
        <taxon>Apeibeae</taxon>
        <taxon>Corchorus</taxon>
    </lineage>
</organism>
<evidence type="ECO:0000313" key="2">
    <source>
        <dbReference type="EMBL" id="OMO87043.1"/>
    </source>
</evidence>
<dbReference type="AlphaFoldDB" id="A0A1R3IWV8"/>